<dbReference type="AlphaFoldDB" id="A0A1H9G6M1"/>
<organism evidence="1 2">
    <name type="scientific">Treponema bryantii</name>
    <dbReference type="NCBI Taxonomy" id="163"/>
    <lineage>
        <taxon>Bacteria</taxon>
        <taxon>Pseudomonadati</taxon>
        <taxon>Spirochaetota</taxon>
        <taxon>Spirochaetia</taxon>
        <taxon>Spirochaetales</taxon>
        <taxon>Treponemataceae</taxon>
        <taxon>Treponema</taxon>
    </lineage>
</organism>
<gene>
    <name evidence="1" type="ORF">SAMN04487977_104296</name>
</gene>
<protein>
    <submittedName>
        <fullName evidence="1">Uncharacterized protein</fullName>
    </submittedName>
</protein>
<name>A0A1H9G6M1_9SPIR</name>
<evidence type="ECO:0000313" key="2">
    <source>
        <dbReference type="Proteomes" id="UP000182360"/>
    </source>
</evidence>
<dbReference type="RefSeq" id="WP_074643425.1">
    <property type="nucleotide sequence ID" value="NZ_FOFU01000004.1"/>
</dbReference>
<evidence type="ECO:0000313" key="1">
    <source>
        <dbReference type="EMBL" id="SEQ45660.1"/>
    </source>
</evidence>
<dbReference type="EMBL" id="FOFU01000004">
    <property type="protein sequence ID" value="SEQ45660.1"/>
    <property type="molecule type" value="Genomic_DNA"/>
</dbReference>
<dbReference type="Proteomes" id="UP000182360">
    <property type="component" value="Unassembled WGS sequence"/>
</dbReference>
<proteinExistence type="predicted"/>
<reference evidence="1 2" key="1">
    <citation type="submission" date="2016-10" db="EMBL/GenBank/DDBJ databases">
        <authorList>
            <person name="de Groot N.N."/>
        </authorList>
    </citation>
    <scope>NUCLEOTIDE SEQUENCE [LARGE SCALE GENOMIC DNA]</scope>
    <source>
        <strain evidence="1 2">B25</strain>
    </source>
</reference>
<accession>A0A1H9G6M1</accession>
<keyword evidence="2" id="KW-1185">Reference proteome</keyword>
<sequence length="70" mass="7843">MTINDFENYANSKGFPHVIKVGQYKGETIYAGLLSLEKHAKLGYPLLMRASNGKVVGIDRQETKKILSEM</sequence>